<dbReference type="InterPro" id="IPR006059">
    <property type="entry name" value="SBP"/>
</dbReference>
<dbReference type="AlphaFoldDB" id="A0A290Z4R6"/>
<evidence type="ECO:0000256" key="1">
    <source>
        <dbReference type="SAM" id="SignalP"/>
    </source>
</evidence>
<sequence length="424" mass="44680">MRLTRALAAAAALSLLASCGGPAAPQEPTGPITLTWWHNGTSDPIKTVWQDVVTDYQGKNPDITIEAQPIQNEGFSTKIPLALQSPTPPDVYQQWGGGDLASQVTSGKLADITDASKSWISTIGDFAKGWQVDGRQLGVPFAQHVVGFWYRKDLFTQAGITTPPTTMAELNGAVAKLKAAGLAPIAVGGKDRWPDAFYWNYFAVRECSQQTIESSVKNLKLDDPCWVKAGQDLVDFLKTEPFQEGFNGTPAQQGAGSSAGLVANGKAAMELQGDWNPGTMSSLTEDKDLDSKVGWFPFPTVPGGQGDPEAVLGGGDGFSCTTRAAAACAKFLEYLTGPEIQNKLAAAGTGLPVNEAAVSALKTENLKTVAEHGRKAPYVQMYFDRAFPTDVGAALNEAVANLFAGQGSPQGIVDAVNEAADGAK</sequence>
<accession>A0A290Z4R6</accession>
<dbReference type="RefSeq" id="WP_096492898.1">
    <property type="nucleotide sequence ID" value="NZ_CP023445.1"/>
</dbReference>
<evidence type="ECO:0000313" key="3">
    <source>
        <dbReference type="Proteomes" id="UP000218505"/>
    </source>
</evidence>
<dbReference type="Pfam" id="PF01547">
    <property type="entry name" value="SBP_bac_1"/>
    <property type="match status" value="1"/>
</dbReference>
<feature type="chain" id="PRO_5013149278" evidence="1">
    <location>
        <begin position="24"/>
        <end position="424"/>
    </location>
</feature>
<proteinExistence type="predicted"/>
<dbReference type="SUPFAM" id="SSF53850">
    <property type="entry name" value="Periplasmic binding protein-like II"/>
    <property type="match status" value="1"/>
</dbReference>
<keyword evidence="3" id="KW-1185">Reference proteome</keyword>
<dbReference type="InterPro" id="IPR050490">
    <property type="entry name" value="Bact_solute-bd_prot1"/>
</dbReference>
<dbReference type="PANTHER" id="PTHR43649:SF14">
    <property type="entry name" value="BLR3389 PROTEIN"/>
    <property type="match status" value="1"/>
</dbReference>
<reference evidence="2" key="1">
    <citation type="submission" date="2017-09" db="EMBL/GenBank/DDBJ databases">
        <title>Complete Genome Sequence of ansamitocin-producing Bacterium Actinosynnema pretiosum X47.</title>
        <authorList>
            <person name="Cao G."/>
            <person name="Zong G."/>
            <person name="Zhong C."/>
            <person name="Fu J."/>
        </authorList>
    </citation>
    <scope>NUCLEOTIDE SEQUENCE [LARGE SCALE GENOMIC DNA]</scope>
    <source>
        <strain evidence="2">X47</strain>
    </source>
</reference>
<dbReference type="EMBL" id="CP023445">
    <property type="protein sequence ID" value="ATE53972.1"/>
    <property type="molecule type" value="Genomic_DNA"/>
</dbReference>
<organism evidence="2 3">
    <name type="scientific">Actinosynnema pretiosum</name>
    <dbReference type="NCBI Taxonomy" id="42197"/>
    <lineage>
        <taxon>Bacteria</taxon>
        <taxon>Bacillati</taxon>
        <taxon>Actinomycetota</taxon>
        <taxon>Actinomycetes</taxon>
        <taxon>Pseudonocardiales</taxon>
        <taxon>Pseudonocardiaceae</taxon>
        <taxon>Actinosynnema</taxon>
    </lineage>
</organism>
<feature type="signal peptide" evidence="1">
    <location>
        <begin position="1"/>
        <end position="23"/>
    </location>
</feature>
<name>A0A290Z4R6_9PSEU</name>
<protein>
    <submittedName>
        <fullName evidence="2">Sugar ABC transporter substrate-binding protein</fullName>
    </submittedName>
</protein>
<dbReference type="KEGG" id="apre:CNX65_12235"/>
<dbReference type="Proteomes" id="UP000218505">
    <property type="component" value="Chromosome"/>
</dbReference>
<keyword evidence="1" id="KW-0732">Signal</keyword>
<dbReference type="Gene3D" id="3.40.190.10">
    <property type="entry name" value="Periplasmic binding protein-like II"/>
    <property type="match status" value="2"/>
</dbReference>
<gene>
    <name evidence="2" type="ORF">CNX65_12235</name>
</gene>
<dbReference type="PROSITE" id="PS51257">
    <property type="entry name" value="PROKAR_LIPOPROTEIN"/>
    <property type="match status" value="1"/>
</dbReference>
<dbReference type="PANTHER" id="PTHR43649">
    <property type="entry name" value="ARABINOSE-BINDING PROTEIN-RELATED"/>
    <property type="match status" value="1"/>
</dbReference>
<evidence type="ECO:0000313" key="2">
    <source>
        <dbReference type="EMBL" id="ATE53972.1"/>
    </source>
</evidence>